<dbReference type="EMBL" id="MU865023">
    <property type="protein sequence ID" value="KAK4459968.1"/>
    <property type="molecule type" value="Genomic_DNA"/>
</dbReference>
<dbReference type="Pfam" id="PF13136">
    <property type="entry name" value="DUF3984"/>
    <property type="match status" value="1"/>
</dbReference>
<feature type="compositionally biased region" description="Basic residues" evidence="1">
    <location>
        <begin position="191"/>
        <end position="200"/>
    </location>
</feature>
<protein>
    <submittedName>
        <fullName evidence="2">Uncharacterized protein</fullName>
    </submittedName>
</protein>
<gene>
    <name evidence="2" type="ORF">QBC42DRAFT_111908</name>
</gene>
<feature type="region of interest" description="Disordered" evidence="1">
    <location>
        <begin position="1"/>
        <end position="22"/>
    </location>
</feature>
<organism evidence="2 3">
    <name type="scientific">Cladorrhinum samala</name>
    <dbReference type="NCBI Taxonomy" id="585594"/>
    <lineage>
        <taxon>Eukaryota</taxon>
        <taxon>Fungi</taxon>
        <taxon>Dikarya</taxon>
        <taxon>Ascomycota</taxon>
        <taxon>Pezizomycotina</taxon>
        <taxon>Sordariomycetes</taxon>
        <taxon>Sordariomycetidae</taxon>
        <taxon>Sordariales</taxon>
        <taxon>Podosporaceae</taxon>
        <taxon>Cladorrhinum</taxon>
    </lineage>
</organism>
<dbReference type="InterPro" id="IPR025040">
    <property type="entry name" value="DUF3984"/>
</dbReference>
<evidence type="ECO:0000313" key="3">
    <source>
        <dbReference type="Proteomes" id="UP001321749"/>
    </source>
</evidence>
<keyword evidence="3" id="KW-1185">Reference proteome</keyword>
<feature type="region of interest" description="Disordered" evidence="1">
    <location>
        <begin position="34"/>
        <end position="137"/>
    </location>
</feature>
<comment type="caution">
    <text evidence="2">The sequence shown here is derived from an EMBL/GenBank/DDBJ whole genome shotgun (WGS) entry which is preliminary data.</text>
</comment>
<reference evidence="2" key="2">
    <citation type="submission" date="2023-06" db="EMBL/GenBank/DDBJ databases">
        <authorList>
            <consortium name="Lawrence Berkeley National Laboratory"/>
            <person name="Mondo S.J."/>
            <person name="Hensen N."/>
            <person name="Bonometti L."/>
            <person name="Westerberg I."/>
            <person name="Brannstrom I.O."/>
            <person name="Guillou S."/>
            <person name="Cros-Aarteil S."/>
            <person name="Calhoun S."/>
            <person name="Haridas S."/>
            <person name="Kuo A."/>
            <person name="Pangilinan J."/>
            <person name="Riley R."/>
            <person name="Labutti K."/>
            <person name="Andreopoulos B."/>
            <person name="Lipzen A."/>
            <person name="Chen C."/>
            <person name="Yanf M."/>
            <person name="Daum C."/>
            <person name="Ng V."/>
            <person name="Clum A."/>
            <person name="Steindorff A."/>
            <person name="Ohm R."/>
            <person name="Martin F."/>
            <person name="Silar P."/>
            <person name="Natvig D."/>
            <person name="Lalanne C."/>
            <person name="Gautier V."/>
            <person name="Ament-Velasquez S.L."/>
            <person name="Kruys A."/>
            <person name="Hutchinson M.I."/>
            <person name="Powell A.J."/>
            <person name="Barry K."/>
            <person name="Miller A.N."/>
            <person name="Grigoriev I.V."/>
            <person name="Debuchy R."/>
            <person name="Gladieux P."/>
            <person name="Thoren M.H."/>
            <person name="Johannesson H."/>
        </authorList>
    </citation>
    <scope>NUCLEOTIDE SEQUENCE</scope>
    <source>
        <strain evidence="2">PSN324</strain>
    </source>
</reference>
<feature type="compositionally biased region" description="Polar residues" evidence="1">
    <location>
        <begin position="212"/>
        <end position="239"/>
    </location>
</feature>
<sequence length="391" mass="42741">MDIAYNQHSSFRRKSRSSANLNHLSLAPLTSKLPINDVDDYETSNPFSAPPQTSSYSYLEGKSVPTTPRLLSRSPGPAGSGKGKRGTSVPASRSGTNAHIPKSKSAVHLNHHANAHKSHAASRHPNHANHKSSDRSDSDWLLRCGALISTETRESKGQAWLVSRASSTSLAGHSQEDEAFERELARERQQHSRRASRRNSVHNLTILDEDNPSSPAYSRFGSRSHSRVGSMTPGRTTSFADDYFGSGNERGAPVEEQEEEVTGPDFVNLDDKLENLELDGKVIDGLDDEVYVRRLVKGGNGGVGSWFGNVLGAKLFAVEEDEEDETEEDDEEDDYEEGVELDESIRVSSLRKLQNATMAAVDTASIPPPKADEGGWHDAAWLLTVVSKVLL</sequence>
<evidence type="ECO:0000313" key="2">
    <source>
        <dbReference type="EMBL" id="KAK4459968.1"/>
    </source>
</evidence>
<proteinExistence type="predicted"/>
<feature type="region of interest" description="Disordered" evidence="1">
    <location>
        <begin position="318"/>
        <end position="339"/>
    </location>
</feature>
<dbReference type="AlphaFoldDB" id="A0AAV9HHT6"/>
<evidence type="ECO:0000256" key="1">
    <source>
        <dbReference type="SAM" id="MobiDB-lite"/>
    </source>
</evidence>
<accession>A0AAV9HHT6</accession>
<reference evidence="2" key="1">
    <citation type="journal article" date="2023" name="Mol. Phylogenet. Evol.">
        <title>Genome-scale phylogeny and comparative genomics of the fungal order Sordariales.</title>
        <authorList>
            <person name="Hensen N."/>
            <person name="Bonometti L."/>
            <person name="Westerberg I."/>
            <person name="Brannstrom I.O."/>
            <person name="Guillou S."/>
            <person name="Cros-Aarteil S."/>
            <person name="Calhoun S."/>
            <person name="Haridas S."/>
            <person name="Kuo A."/>
            <person name="Mondo S."/>
            <person name="Pangilinan J."/>
            <person name="Riley R."/>
            <person name="LaButti K."/>
            <person name="Andreopoulos B."/>
            <person name="Lipzen A."/>
            <person name="Chen C."/>
            <person name="Yan M."/>
            <person name="Daum C."/>
            <person name="Ng V."/>
            <person name="Clum A."/>
            <person name="Steindorff A."/>
            <person name="Ohm R.A."/>
            <person name="Martin F."/>
            <person name="Silar P."/>
            <person name="Natvig D.O."/>
            <person name="Lalanne C."/>
            <person name="Gautier V."/>
            <person name="Ament-Velasquez S.L."/>
            <person name="Kruys A."/>
            <person name="Hutchinson M.I."/>
            <person name="Powell A.J."/>
            <person name="Barry K."/>
            <person name="Miller A.N."/>
            <person name="Grigoriev I.V."/>
            <person name="Debuchy R."/>
            <person name="Gladieux P."/>
            <person name="Hiltunen Thoren M."/>
            <person name="Johannesson H."/>
        </authorList>
    </citation>
    <scope>NUCLEOTIDE SEQUENCE</scope>
    <source>
        <strain evidence="2">PSN324</strain>
    </source>
</reference>
<feature type="compositionally biased region" description="Polar residues" evidence="1">
    <location>
        <begin position="43"/>
        <end position="57"/>
    </location>
</feature>
<name>A0AAV9HHT6_9PEZI</name>
<feature type="compositionally biased region" description="Basic residues" evidence="1">
    <location>
        <begin position="109"/>
        <end position="130"/>
    </location>
</feature>
<feature type="compositionally biased region" description="Basic and acidic residues" evidence="1">
    <location>
        <begin position="181"/>
        <end position="190"/>
    </location>
</feature>
<dbReference type="Proteomes" id="UP001321749">
    <property type="component" value="Unassembled WGS sequence"/>
</dbReference>
<feature type="region of interest" description="Disordered" evidence="1">
    <location>
        <begin position="167"/>
        <end position="262"/>
    </location>
</feature>